<dbReference type="InterPro" id="IPR010657">
    <property type="entry name" value="ImpA_N"/>
</dbReference>
<proteinExistence type="predicted"/>
<gene>
    <name evidence="2" type="ORF">H3309_02250</name>
</gene>
<evidence type="ECO:0000313" key="3">
    <source>
        <dbReference type="Proteomes" id="UP000515292"/>
    </source>
</evidence>
<reference evidence="2 3" key="1">
    <citation type="submission" date="2020-07" db="EMBL/GenBank/DDBJ databases">
        <title>Complete genome sequence for Sandaracinobacter sp. M6.</title>
        <authorList>
            <person name="Tang Y."/>
            <person name="Liu Q."/>
            <person name="Guo Z."/>
            <person name="Lei P."/>
            <person name="Huang B."/>
        </authorList>
    </citation>
    <scope>NUCLEOTIDE SEQUENCE [LARGE SCALE GENOMIC DNA]</scope>
    <source>
        <strain evidence="2 3">M6</strain>
    </source>
</reference>
<evidence type="ECO:0000259" key="1">
    <source>
        <dbReference type="Pfam" id="PF06812"/>
    </source>
</evidence>
<sequence>MALFDLETLLVPLSDEAPCGPDLRGEPDFRDIEDAPGAFANQKPPELLKVVRQCAELLTRTKDQMLAIVAVQAAARAGDIATANEALAFIARLTDEQWEHFHPGPADEMVIGRINELSALTRPAAVVLPLQRLGLAAMPGAAGTEFSTGMLAQAMDTVPEWTEELESKLAAQVESGALTSVAARSVKPTHEGARQLRIIMLSLSPAARSKDAAEDAVPSDFDADATRPLALALRGQLIERRAQLQAMSDHFYTLMEIYQNRASDSPSFGPITAQLKTMLKAIDDFLEAFPEPGEGEGEATGDAGESGGAVAVAGAPARSRGFSGDTPRTRADVITALDAIKRYYAEHEPTSPVPLMLNRVRDWVEMDFMRLMRDIAPESAGEVAKLLAIDDE</sequence>
<dbReference type="EMBL" id="CP059851">
    <property type="protein sequence ID" value="QMW23347.1"/>
    <property type="molecule type" value="Genomic_DNA"/>
</dbReference>
<organism evidence="2 3">
    <name type="scientific">Sandaracinobacteroides saxicola</name>
    <dbReference type="NCBI Taxonomy" id="2759707"/>
    <lineage>
        <taxon>Bacteria</taxon>
        <taxon>Pseudomonadati</taxon>
        <taxon>Pseudomonadota</taxon>
        <taxon>Alphaproteobacteria</taxon>
        <taxon>Sphingomonadales</taxon>
        <taxon>Sphingosinicellaceae</taxon>
        <taxon>Sandaracinobacteroides</taxon>
    </lineage>
</organism>
<dbReference type="KEGG" id="sand:H3309_02250"/>
<dbReference type="Pfam" id="PF06812">
    <property type="entry name" value="ImpA_N"/>
    <property type="match status" value="1"/>
</dbReference>
<dbReference type="InterPro" id="IPR017740">
    <property type="entry name" value="TssA-like"/>
</dbReference>
<dbReference type="Proteomes" id="UP000515292">
    <property type="component" value="Chromosome"/>
</dbReference>
<feature type="domain" description="ImpA N-terminal" evidence="1">
    <location>
        <begin position="11"/>
        <end position="121"/>
    </location>
</feature>
<evidence type="ECO:0000313" key="2">
    <source>
        <dbReference type="EMBL" id="QMW23347.1"/>
    </source>
</evidence>
<dbReference type="RefSeq" id="WP_182297114.1">
    <property type="nucleotide sequence ID" value="NZ_CP059851.1"/>
</dbReference>
<dbReference type="PANTHER" id="PTHR37951">
    <property type="entry name" value="CYTOPLASMIC PROTEIN-RELATED"/>
    <property type="match status" value="1"/>
</dbReference>
<dbReference type="AlphaFoldDB" id="A0A7G5IJ05"/>
<accession>A0A7G5IJ05</accession>
<name>A0A7G5IJ05_9SPHN</name>
<protein>
    <submittedName>
        <fullName evidence="2">Type VI secretion system ImpA family N-terminal domain-containing protein</fullName>
    </submittedName>
</protein>
<dbReference type="PANTHER" id="PTHR37951:SF1">
    <property type="entry name" value="TYPE VI SECRETION SYSTEM COMPONENT TSSA1"/>
    <property type="match status" value="1"/>
</dbReference>
<keyword evidence="3" id="KW-1185">Reference proteome</keyword>